<gene>
    <name evidence="1" type="ORF">PISMIDRAFT_675113</name>
</gene>
<evidence type="ECO:0000313" key="2">
    <source>
        <dbReference type="Proteomes" id="UP000054018"/>
    </source>
</evidence>
<proteinExistence type="predicted"/>
<reference evidence="1 2" key="1">
    <citation type="submission" date="2014-04" db="EMBL/GenBank/DDBJ databases">
        <authorList>
            <consortium name="DOE Joint Genome Institute"/>
            <person name="Kuo A."/>
            <person name="Kohler A."/>
            <person name="Costa M.D."/>
            <person name="Nagy L.G."/>
            <person name="Floudas D."/>
            <person name="Copeland A."/>
            <person name="Barry K.W."/>
            <person name="Cichocki N."/>
            <person name="Veneault-Fourrey C."/>
            <person name="LaButti K."/>
            <person name="Lindquist E.A."/>
            <person name="Lipzen A."/>
            <person name="Lundell T."/>
            <person name="Morin E."/>
            <person name="Murat C."/>
            <person name="Sun H."/>
            <person name="Tunlid A."/>
            <person name="Henrissat B."/>
            <person name="Grigoriev I.V."/>
            <person name="Hibbett D.S."/>
            <person name="Martin F."/>
            <person name="Nordberg H.P."/>
            <person name="Cantor M.N."/>
            <person name="Hua S.X."/>
        </authorList>
    </citation>
    <scope>NUCLEOTIDE SEQUENCE [LARGE SCALE GENOMIC DNA]</scope>
    <source>
        <strain evidence="1 2">441</strain>
    </source>
</reference>
<keyword evidence="2" id="KW-1185">Reference proteome</keyword>
<dbReference type="HOGENOM" id="CLU_1741309_0_0_1"/>
<name>A0A0C9ZMV4_9AGAM</name>
<evidence type="ECO:0000313" key="1">
    <source>
        <dbReference type="EMBL" id="KIK27244.1"/>
    </source>
</evidence>
<protein>
    <submittedName>
        <fullName evidence="1">Uncharacterized protein</fullName>
    </submittedName>
</protein>
<reference evidence="2" key="2">
    <citation type="submission" date="2015-01" db="EMBL/GenBank/DDBJ databases">
        <title>Evolutionary Origins and Diversification of the Mycorrhizal Mutualists.</title>
        <authorList>
            <consortium name="DOE Joint Genome Institute"/>
            <consortium name="Mycorrhizal Genomics Consortium"/>
            <person name="Kohler A."/>
            <person name="Kuo A."/>
            <person name="Nagy L.G."/>
            <person name="Floudas D."/>
            <person name="Copeland A."/>
            <person name="Barry K.W."/>
            <person name="Cichocki N."/>
            <person name="Veneault-Fourrey C."/>
            <person name="LaButti K."/>
            <person name="Lindquist E.A."/>
            <person name="Lipzen A."/>
            <person name="Lundell T."/>
            <person name="Morin E."/>
            <person name="Murat C."/>
            <person name="Riley R."/>
            <person name="Ohm R."/>
            <person name="Sun H."/>
            <person name="Tunlid A."/>
            <person name="Henrissat B."/>
            <person name="Grigoriev I.V."/>
            <person name="Hibbett D.S."/>
            <person name="Martin F."/>
        </authorList>
    </citation>
    <scope>NUCLEOTIDE SEQUENCE [LARGE SCALE GENOMIC DNA]</scope>
    <source>
        <strain evidence="2">441</strain>
    </source>
</reference>
<dbReference type="Proteomes" id="UP000054018">
    <property type="component" value="Unassembled WGS sequence"/>
</dbReference>
<organism evidence="1 2">
    <name type="scientific">Pisolithus microcarpus 441</name>
    <dbReference type="NCBI Taxonomy" id="765257"/>
    <lineage>
        <taxon>Eukaryota</taxon>
        <taxon>Fungi</taxon>
        <taxon>Dikarya</taxon>
        <taxon>Basidiomycota</taxon>
        <taxon>Agaricomycotina</taxon>
        <taxon>Agaricomycetes</taxon>
        <taxon>Agaricomycetidae</taxon>
        <taxon>Boletales</taxon>
        <taxon>Sclerodermatineae</taxon>
        <taxon>Pisolithaceae</taxon>
        <taxon>Pisolithus</taxon>
    </lineage>
</organism>
<dbReference type="EMBL" id="KN833697">
    <property type="protein sequence ID" value="KIK27244.1"/>
    <property type="molecule type" value="Genomic_DNA"/>
</dbReference>
<dbReference type="AlphaFoldDB" id="A0A0C9ZMV4"/>
<sequence length="150" mass="16297">MRGIGFVSFGLPRRKKTGLEKSAQVWVGLPSEKLLSFRLQRKVTTVTTPPHYCLSHCPIRSGSGTCALIGNDYLLGIRLAVETLPFNKTARPSSCDHLAVMMGRDRHESISLKGLPRPVNIVDFVGAVGCHRRTGTNNLATGSGPVFLLL</sequence>
<accession>A0A0C9ZMV4</accession>